<evidence type="ECO:0000256" key="1">
    <source>
        <dbReference type="SAM" id="MobiDB-lite"/>
    </source>
</evidence>
<proteinExistence type="predicted"/>
<protein>
    <submittedName>
        <fullName evidence="2">Uncharacterized protein</fullName>
    </submittedName>
</protein>
<gene>
    <name evidence="2" type="ORF">ACFPFM_08650</name>
</gene>
<feature type="region of interest" description="Disordered" evidence="1">
    <location>
        <begin position="1"/>
        <end position="56"/>
    </location>
</feature>
<keyword evidence="3" id="KW-1185">Reference proteome</keyword>
<dbReference type="Proteomes" id="UP001595833">
    <property type="component" value="Unassembled WGS sequence"/>
</dbReference>
<dbReference type="EMBL" id="JBHSJB010000007">
    <property type="protein sequence ID" value="MFC5053827.1"/>
    <property type="molecule type" value="Genomic_DNA"/>
</dbReference>
<comment type="caution">
    <text evidence="2">The sequence shown here is derived from an EMBL/GenBank/DDBJ whole genome shotgun (WGS) entry which is preliminary data.</text>
</comment>
<evidence type="ECO:0000313" key="2">
    <source>
        <dbReference type="EMBL" id="MFC5053827.1"/>
    </source>
</evidence>
<sequence length="56" mass="5753">MTTSPFEPHPEFGEPRIAAADPGQGAPEQAEGFGVEAEDSDHAQETGAREAGADEG</sequence>
<accession>A0ABV9XWL1</accession>
<reference evidence="3" key="1">
    <citation type="journal article" date="2019" name="Int. J. Syst. Evol. Microbiol.">
        <title>The Global Catalogue of Microorganisms (GCM) 10K type strain sequencing project: providing services to taxonomists for standard genome sequencing and annotation.</title>
        <authorList>
            <consortium name="The Broad Institute Genomics Platform"/>
            <consortium name="The Broad Institute Genome Sequencing Center for Infectious Disease"/>
            <person name="Wu L."/>
            <person name="Ma J."/>
        </authorList>
    </citation>
    <scope>NUCLEOTIDE SEQUENCE [LARGE SCALE GENOMIC DNA]</scope>
    <source>
        <strain evidence="3">KCTC 12848</strain>
    </source>
</reference>
<feature type="compositionally biased region" description="Basic and acidic residues" evidence="1">
    <location>
        <begin position="40"/>
        <end position="56"/>
    </location>
</feature>
<name>A0ABV9XWL1_9PSEU</name>
<dbReference type="RefSeq" id="WP_344036702.1">
    <property type="nucleotide sequence ID" value="NZ_BAAAKE010000005.1"/>
</dbReference>
<evidence type="ECO:0000313" key="3">
    <source>
        <dbReference type="Proteomes" id="UP001595833"/>
    </source>
</evidence>
<organism evidence="2 3">
    <name type="scientific">Saccharothrix xinjiangensis</name>
    <dbReference type="NCBI Taxonomy" id="204798"/>
    <lineage>
        <taxon>Bacteria</taxon>
        <taxon>Bacillati</taxon>
        <taxon>Actinomycetota</taxon>
        <taxon>Actinomycetes</taxon>
        <taxon>Pseudonocardiales</taxon>
        <taxon>Pseudonocardiaceae</taxon>
        <taxon>Saccharothrix</taxon>
    </lineage>
</organism>